<reference evidence="1" key="1">
    <citation type="submission" date="2023-07" db="EMBL/GenBank/DDBJ databases">
        <title>The genome sequence of Rhodocytophaga aerolata KACC 12507.</title>
        <authorList>
            <person name="Zhang X."/>
        </authorList>
    </citation>
    <scope>NUCLEOTIDE SEQUENCE</scope>
    <source>
        <strain evidence="1">KACC 12507</strain>
    </source>
</reference>
<evidence type="ECO:0000313" key="1">
    <source>
        <dbReference type="EMBL" id="MDO1445718.1"/>
    </source>
</evidence>
<organism evidence="1 2">
    <name type="scientific">Rhodocytophaga aerolata</name>
    <dbReference type="NCBI Taxonomy" id="455078"/>
    <lineage>
        <taxon>Bacteria</taxon>
        <taxon>Pseudomonadati</taxon>
        <taxon>Bacteroidota</taxon>
        <taxon>Cytophagia</taxon>
        <taxon>Cytophagales</taxon>
        <taxon>Rhodocytophagaceae</taxon>
        <taxon>Rhodocytophaga</taxon>
    </lineage>
</organism>
<name>A0ABT8R356_9BACT</name>
<sequence>MIVNTDPKGWEVIHQRAHGLLAMKIASQWRKDQRPHRWIETLLATAEHDDGQEDWTGTNHINEAGAPLDFIHKRFNMVQLKRITELSQHKGQWIALLISMHMSFLYESMRGKEKELDSFLDEQKQHQEQWRKSLKVSQQEVKSAYALMQWCDRFSLILCRNELPAGERLLEVSTGPDGTKYEVMQQGDKTVIVKPWPFEEDRFELSIEATYLNQLSFKNDQELLATLKKSAIKDKAWLLSKA</sequence>
<accession>A0ABT8R356</accession>
<comment type="caution">
    <text evidence="1">The sequence shown here is derived from an EMBL/GenBank/DDBJ whole genome shotgun (WGS) entry which is preliminary data.</text>
</comment>
<dbReference type="EMBL" id="JAUKPO010000002">
    <property type="protein sequence ID" value="MDO1445718.1"/>
    <property type="molecule type" value="Genomic_DNA"/>
</dbReference>
<dbReference type="InterPro" id="IPR024992">
    <property type="entry name" value="DUF3891"/>
</dbReference>
<gene>
    <name evidence="1" type="ORF">Q0590_05625</name>
</gene>
<evidence type="ECO:0000313" key="2">
    <source>
        <dbReference type="Proteomes" id="UP001168528"/>
    </source>
</evidence>
<dbReference type="Pfam" id="PF13030">
    <property type="entry name" value="DUF3891"/>
    <property type="match status" value="1"/>
</dbReference>
<proteinExistence type="predicted"/>
<keyword evidence="2" id="KW-1185">Reference proteome</keyword>
<dbReference type="RefSeq" id="WP_302036518.1">
    <property type="nucleotide sequence ID" value="NZ_JAUKPO010000002.1"/>
</dbReference>
<protein>
    <submittedName>
        <fullName evidence="1">DUF3891 family protein</fullName>
    </submittedName>
</protein>
<dbReference type="Proteomes" id="UP001168528">
    <property type="component" value="Unassembled WGS sequence"/>
</dbReference>